<dbReference type="RefSeq" id="XP_007603462.1">
    <property type="nucleotide sequence ID" value="XM_007603400.1"/>
</dbReference>
<evidence type="ECO:0000313" key="3">
    <source>
        <dbReference type="Proteomes" id="UP000011082"/>
    </source>
</evidence>
<dbReference type="InterPro" id="IPR036412">
    <property type="entry name" value="HAD-like_sf"/>
</dbReference>
<dbReference type="OMA" id="DPYGCIN"/>
<name>L2GQ17_VITCO</name>
<dbReference type="SMART" id="SM00577">
    <property type="entry name" value="CPDc"/>
    <property type="match status" value="1"/>
</dbReference>
<proteinExistence type="predicted"/>
<dbReference type="Pfam" id="PF03031">
    <property type="entry name" value="NIF"/>
    <property type="match status" value="1"/>
</dbReference>
<dbReference type="OrthoDB" id="287041at2759"/>
<evidence type="ECO:0000313" key="2">
    <source>
        <dbReference type="EMBL" id="ELA42694.1"/>
    </source>
</evidence>
<dbReference type="GeneID" id="19880727"/>
<accession>L2GQ17</accession>
<dbReference type="PROSITE" id="PS50969">
    <property type="entry name" value="FCP1"/>
    <property type="match status" value="1"/>
</dbReference>
<dbReference type="Gene3D" id="3.40.50.1000">
    <property type="entry name" value="HAD superfamily/HAD-like"/>
    <property type="match status" value="1"/>
</dbReference>
<dbReference type="InParanoid" id="L2GQ17"/>
<dbReference type="SUPFAM" id="SSF56784">
    <property type="entry name" value="HAD-like"/>
    <property type="match status" value="1"/>
</dbReference>
<dbReference type="Proteomes" id="UP000011082">
    <property type="component" value="Unassembled WGS sequence"/>
</dbReference>
<dbReference type="EMBL" id="JH370130">
    <property type="protein sequence ID" value="ELA42694.1"/>
    <property type="molecule type" value="Genomic_DNA"/>
</dbReference>
<organism evidence="2 3">
    <name type="scientific">Vittaforma corneae (strain ATCC 50505)</name>
    <name type="common">Microsporidian parasite</name>
    <name type="synonym">Nosema corneum</name>
    <dbReference type="NCBI Taxonomy" id="993615"/>
    <lineage>
        <taxon>Eukaryota</taxon>
        <taxon>Fungi</taxon>
        <taxon>Fungi incertae sedis</taxon>
        <taxon>Microsporidia</taxon>
        <taxon>Nosematidae</taxon>
        <taxon>Vittaforma</taxon>
    </lineage>
</organism>
<gene>
    <name evidence="2" type="ORF">VICG_00009</name>
</gene>
<evidence type="ECO:0000259" key="1">
    <source>
        <dbReference type="PROSITE" id="PS50969"/>
    </source>
</evidence>
<feature type="domain" description="FCP1 homology" evidence="1">
    <location>
        <begin position="65"/>
        <end position="203"/>
    </location>
</feature>
<dbReference type="VEuPathDB" id="MicrosporidiaDB:VICG_00009"/>
<protein>
    <recommendedName>
        <fullName evidence="1">FCP1 homology domain-containing protein</fullName>
    </recommendedName>
</protein>
<keyword evidence="3" id="KW-1185">Reference proteome</keyword>
<dbReference type="STRING" id="993615.L2GQ17"/>
<dbReference type="HOGENOM" id="CLU_078273_0_0_1"/>
<dbReference type="InterPro" id="IPR023214">
    <property type="entry name" value="HAD_sf"/>
</dbReference>
<sequence>MFEILKEKFKVSDYSKRFPVLSVSIASGLAFLLSSKSYRNILFNPISFIKLSVFEDESVPFLESQKKEKPVILFDFNNFLSCDKFSLARFDYLTYKRAFCEEFLFNIAYYYEIICVSDRLPSIGHNIIESLDPLSCISYRIFLRDKKMLDSRHFNRSLSKLMVVSSSHNEFHRDFDQNLIKLPKYTGNFDSSLLDLMHFFINVHYMNLKDVRSMLQSYKNCDFIETFKTIQRKLFNQRNLLSFGSFENKVKEINSRKIEEYKNMKAKIKKTVNNGQKSYRTFIFSVLKNMIL</sequence>
<reference evidence="3" key="1">
    <citation type="submission" date="2011-05" db="EMBL/GenBank/DDBJ databases">
        <title>The genome sequence of Vittaforma corneae strain ATCC 50505.</title>
        <authorList>
            <consortium name="The Broad Institute Genome Sequencing Platform"/>
            <person name="Cuomo C."/>
            <person name="Didier E."/>
            <person name="Bowers L."/>
            <person name="Young S.K."/>
            <person name="Zeng Q."/>
            <person name="Gargeya S."/>
            <person name="Fitzgerald M."/>
            <person name="Haas B."/>
            <person name="Abouelleil A."/>
            <person name="Alvarado L."/>
            <person name="Arachchi H.M."/>
            <person name="Berlin A."/>
            <person name="Chapman S.B."/>
            <person name="Gearin G."/>
            <person name="Goldberg J."/>
            <person name="Griggs A."/>
            <person name="Gujja S."/>
            <person name="Hansen M."/>
            <person name="Heiman D."/>
            <person name="Howarth C."/>
            <person name="Larimer J."/>
            <person name="Lui A."/>
            <person name="MacDonald P.J.P."/>
            <person name="McCowen C."/>
            <person name="Montmayeur A."/>
            <person name="Murphy C."/>
            <person name="Neiman D."/>
            <person name="Pearson M."/>
            <person name="Priest M."/>
            <person name="Roberts A."/>
            <person name="Saif S."/>
            <person name="Shea T."/>
            <person name="Sisk P."/>
            <person name="Stolte C."/>
            <person name="Sykes S."/>
            <person name="Wortman J."/>
            <person name="Nusbaum C."/>
            <person name="Birren B."/>
        </authorList>
    </citation>
    <scope>NUCLEOTIDE SEQUENCE [LARGE SCALE GENOMIC DNA]</scope>
    <source>
        <strain evidence="3">ATCC 50505</strain>
    </source>
</reference>
<dbReference type="AlphaFoldDB" id="L2GQ17"/>
<dbReference type="InterPro" id="IPR004274">
    <property type="entry name" value="FCP1_dom"/>
</dbReference>